<protein>
    <submittedName>
        <fullName evidence="1">Uncharacterized protein</fullName>
    </submittedName>
</protein>
<dbReference type="AlphaFoldDB" id="A0A1T2L2U6"/>
<reference evidence="1 2" key="1">
    <citation type="submission" date="2016-11" db="EMBL/GenBank/DDBJ databases">
        <title>Mixed transmission modes and dynamic genome evolution in an obligate animal-bacterial symbiosis.</title>
        <authorList>
            <person name="Russell S.L."/>
            <person name="Corbett-Detig R.B."/>
            <person name="Cavanaugh C.M."/>
        </authorList>
    </citation>
    <scope>NUCLEOTIDE SEQUENCE [LARGE SCALE GENOMIC DNA]</scope>
    <source>
        <strain evidence="1">Sveles-Q1</strain>
    </source>
</reference>
<dbReference type="EMBL" id="MPRL01000055">
    <property type="protein sequence ID" value="OOZ39276.1"/>
    <property type="molecule type" value="Genomic_DNA"/>
</dbReference>
<keyword evidence="2" id="KW-1185">Reference proteome</keyword>
<dbReference type="InterPro" id="IPR054196">
    <property type="entry name" value="DUF6901"/>
</dbReference>
<dbReference type="Proteomes" id="UP000191110">
    <property type="component" value="Unassembled WGS sequence"/>
</dbReference>
<gene>
    <name evidence="1" type="ORF">BOW53_11955</name>
</gene>
<comment type="caution">
    <text evidence="1">The sequence shown here is derived from an EMBL/GenBank/DDBJ whole genome shotgun (WGS) entry which is preliminary data.</text>
</comment>
<accession>A0A1T2L2U6</accession>
<evidence type="ECO:0000313" key="1">
    <source>
        <dbReference type="EMBL" id="OOZ39276.1"/>
    </source>
</evidence>
<evidence type="ECO:0000313" key="2">
    <source>
        <dbReference type="Proteomes" id="UP000191110"/>
    </source>
</evidence>
<organism evidence="1 2">
    <name type="scientific">Solemya pervernicosa gill symbiont</name>
    <dbReference type="NCBI Taxonomy" id="642797"/>
    <lineage>
        <taxon>Bacteria</taxon>
        <taxon>Pseudomonadati</taxon>
        <taxon>Pseudomonadota</taxon>
        <taxon>Gammaproteobacteria</taxon>
        <taxon>sulfur-oxidizing symbionts</taxon>
    </lineage>
</organism>
<proteinExistence type="predicted"/>
<sequence>MSLLVQVSHHSRLFFQPYAYNIMNNITIHYSFSSHKCSEEFNLQLDAETLEPIANGDDPEPLPVWAKLDYEQCPNCPLTAETHPYCPLTANIASTVVRFENVTSYDEVQLEVTTSERRYSQETTFQRGIGSLAGLLMATSGCPHTLFLRPMARFHLPLATEEETIYRATSAYLLSQYFKSREGDEPDFTLNNLHALYKNLQTVNTAITRRLRGASETDSTINGVILLSIYAKNMPLVIEDSLEEIHYLFSHAPNDARGECCSLSVIELNGLACIHQ</sequence>
<dbReference type="Pfam" id="PF21842">
    <property type="entry name" value="DUF6901"/>
    <property type="match status" value="1"/>
</dbReference>
<name>A0A1T2L2U6_9GAMM</name>